<dbReference type="AlphaFoldDB" id="A0A0A8XXD8"/>
<reference evidence="1" key="1">
    <citation type="submission" date="2014-09" db="EMBL/GenBank/DDBJ databases">
        <authorList>
            <person name="Magalhaes I.L.F."/>
            <person name="Oliveira U."/>
            <person name="Santos F.R."/>
            <person name="Vidigal T.H.D.A."/>
            <person name="Brescovit A.D."/>
            <person name="Santos A.J."/>
        </authorList>
    </citation>
    <scope>NUCLEOTIDE SEQUENCE</scope>
    <source>
        <tissue evidence="1">Shoot tissue taken approximately 20 cm above the soil surface</tissue>
    </source>
</reference>
<accession>A0A0A8XXD8</accession>
<name>A0A0A8XXD8_ARUDO</name>
<reference evidence="1" key="2">
    <citation type="journal article" date="2015" name="Data Brief">
        <title>Shoot transcriptome of the giant reed, Arundo donax.</title>
        <authorList>
            <person name="Barrero R.A."/>
            <person name="Guerrero F.D."/>
            <person name="Moolhuijzen P."/>
            <person name="Goolsby J.A."/>
            <person name="Tidwell J."/>
            <person name="Bellgard S.E."/>
            <person name="Bellgard M.I."/>
        </authorList>
    </citation>
    <scope>NUCLEOTIDE SEQUENCE</scope>
    <source>
        <tissue evidence="1">Shoot tissue taken approximately 20 cm above the soil surface</tissue>
    </source>
</reference>
<dbReference type="EMBL" id="GBRH01280467">
    <property type="protein sequence ID" value="JAD17428.1"/>
    <property type="molecule type" value="Transcribed_RNA"/>
</dbReference>
<organism evidence="1">
    <name type="scientific">Arundo donax</name>
    <name type="common">Giant reed</name>
    <name type="synonym">Donax arundinaceus</name>
    <dbReference type="NCBI Taxonomy" id="35708"/>
    <lineage>
        <taxon>Eukaryota</taxon>
        <taxon>Viridiplantae</taxon>
        <taxon>Streptophyta</taxon>
        <taxon>Embryophyta</taxon>
        <taxon>Tracheophyta</taxon>
        <taxon>Spermatophyta</taxon>
        <taxon>Magnoliopsida</taxon>
        <taxon>Liliopsida</taxon>
        <taxon>Poales</taxon>
        <taxon>Poaceae</taxon>
        <taxon>PACMAD clade</taxon>
        <taxon>Arundinoideae</taxon>
        <taxon>Arundineae</taxon>
        <taxon>Arundo</taxon>
    </lineage>
</organism>
<sequence>MLLLRLRAHHWKDGLVGTPSSSPCCAMNDAQAFSLPLALAQLASLLSASSFHALLLLVPCFLFPE</sequence>
<protein>
    <submittedName>
        <fullName evidence="1">Uncharacterized protein</fullName>
    </submittedName>
</protein>
<evidence type="ECO:0000313" key="1">
    <source>
        <dbReference type="EMBL" id="JAD17428.1"/>
    </source>
</evidence>
<proteinExistence type="predicted"/>